<evidence type="ECO:0000313" key="14">
    <source>
        <dbReference type="Proteomes" id="UP001374579"/>
    </source>
</evidence>
<keyword evidence="3 11" id="KW-0894">Sodium channel</keyword>
<evidence type="ECO:0000256" key="4">
    <source>
        <dbReference type="ARBA" id="ARBA00022692"/>
    </source>
</evidence>
<keyword evidence="14" id="KW-1185">Reference proteome</keyword>
<evidence type="ECO:0000256" key="6">
    <source>
        <dbReference type="ARBA" id="ARBA00023053"/>
    </source>
</evidence>
<dbReference type="GO" id="GO:0005886">
    <property type="term" value="C:plasma membrane"/>
    <property type="evidence" value="ECO:0007669"/>
    <property type="project" value="TreeGrafter"/>
</dbReference>
<dbReference type="EMBL" id="JBAMIC010000013">
    <property type="protein sequence ID" value="KAK7097951.1"/>
    <property type="molecule type" value="Genomic_DNA"/>
</dbReference>
<organism evidence="13 14">
    <name type="scientific">Littorina saxatilis</name>
    <dbReference type="NCBI Taxonomy" id="31220"/>
    <lineage>
        <taxon>Eukaryota</taxon>
        <taxon>Metazoa</taxon>
        <taxon>Spiralia</taxon>
        <taxon>Lophotrochozoa</taxon>
        <taxon>Mollusca</taxon>
        <taxon>Gastropoda</taxon>
        <taxon>Caenogastropoda</taxon>
        <taxon>Littorinimorpha</taxon>
        <taxon>Littorinoidea</taxon>
        <taxon>Littorinidae</taxon>
        <taxon>Littorina</taxon>
    </lineage>
</organism>
<reference evidence="13 14" key="1">
    <citation type="submission" date="2024-02" db="EMBL/GenBank/DDBJ databases">
        <title>Chromosome-scale genome assembly of the rough periwinkle Littorina saxatilis.</title>
        <authorList>
            <person name="De Jode A."/>
            <person name="Faria R."/>
            <person name="Formenti G."/>
            <person name="Sims Y."/>
            <person name="Smith T.P."/>
            <person name="Tracey A."/>
            <person name="Wood J.M.D."/>
            <person name="Zagrodzka Z.B."/>
            <person name="Johannesson K."/>
            <person name="Butlin R.K."/>
            <person name="Leder E.H."/>
        </authorList>
    </citation>
    <scope>NUCLEOTIDE SEQUENCE [LARGE SCALE GENOMIC DNA]</scope>
    <source>
        <strain evidence="13">Snail1</strain>
        <tissue evidence="13">Muscle</tissue>
    </source>
</reference>
<evidence type="ECO:0000256" key="11">
    <source>
        <dbReference type="RuleBase" id="RU000679"/>
    </source>
</evidence>
<dbReference type="GO" id="GO:0015280">
    <property type="term" value="F:ligand-gated sodium channel activity"/>
    <property type="evidence" value="ECO:0007669"/>
    <property type="project" value="TreeGrafter"/>
</dbReference>
<comment type="subcellular location">
    <subcellularLocation>
        <location evidence="1">Membrane</location>
        <topology evidence="1">Multi-pass membrane protein</topology>
    </subcellularLocation>
</comment>
<evidence type="ECO:0000256" key="7">
    <source>
        <dbReference type="ARBA" id="ARBA00023065"/>
    </source>
</evidence>
<keyword evidence="8 12" id="KW-0472">Membrane</keyword>
<dbReference type="Proteomes" id="UP001374579">
    <property type="component" value="Unassembled WGS sequence"/>
</dbReference>
<evidence type="ECO:0000256" key="10">
    <source>
        <dbReference type="ARBA" id="ARBA00023303"/>
    </source>
</evidence>
<comment type="caution">
    <text evidence="13">The sequence shown here is derived from an EMBL/GenBank/DDBJ whole genome shotgun (WGS) entry which is preliminary data.</text>
</comment>
<dbReference type="InterPro" id="IPR001873">
    <property type="entry name" value="ENaC"/>
</dbReference>
<evidence type="ECO:0000256" key="1">
    <source>
        <dbReference type="ARBA" id="ARBA00004141"/>
    </source>
</evidence>
<protein>
    <submittedName>
        <fullName evidence="13">Uncharacterized protein</fullName>
    </submittedName>
</protein>
<accession>A0AAN9G7B7</accession>
<keyword evidence="5 12" id="KW-1133">Transmembrane helix</keyword>
<gene>
    <name evidence="13" type="ORF">V1264_004854</name>
</gene>
<evidence type="ECO:0000256" key="5">
    <source>
        <dbReference type="ARBA" id="ARBA00022989"/>
    </source>
</evidence>
<evidence type="ECO:0000256" key="2">
    <source>
        <dbReference type="ARBA" id="ARBA00022448"/>
    </source>
</evidence>
<keyword evidence="6" id="KW-0915">Sodium</keyword>
<feature type="transmembrane region" description="Helical" evidence="12">
    <location>
        <begin position="49"/>
        <end position="70"/>
    </location>
</feature>
<keyword evidence="9 11" id="KW-0739">Sodium transport</keyword>
<sequence length="210" mass="22944">MNVCCVTGRHNRAKMEAKAKEEFHYFISSSTAHGLNRIFDAKHAVLRRCLWAVCVVTAVTVLVLMMYGSYLDISSLPFKTVSTVKMTSPLPFPAVTICNMNPLDTTKLTPFQLKAYNSYFETGAGSTPGSDGDGNLTVESTIVAGLIPDHISSPLFNTTEKASPLNGDLFESARIEVGEFFTSCGYGSDKERDKVDCSAIFSPITLTFDR</sequence>
<keyword evidence="4 11" id="KW-0812">Transmembrane</keyword>
<keyword evidence="10 11" id="KW-0407">Ion channel</keyword>
<dbReference type="PANTHER" id="PTHR11690:SF248">
    <property type="entry name" value="PICKPOCKET 17, ISOFORM A"/>
    <property type="match status" value="1"/>
</dbReference>
<dbReference type="Pfam" id="PF00858">
    <property type="entry name" value="ASC"/>
    <property type="match status" value="1"/>
</dbReference>
<dbReference type="PANTHER" id="PTHR11690">
    <property type="entry name" value="AMILORIDE-SENSITIVE SODIUM CHANNEL-RELATED"/>
    <property type="match status" value="1"/>
</dbReference>
<evidence type="ECO:0000256" key="9">
    <source>
        <dbReference type="ARBA" id="ARBA00023201"/>
    </source>
</evidence>
<evidence type="ECO:0000313" key="13">
    <source>
        <dbReference type="EMBL" id="KAK7097951.1"/>
    </source>
</evidence>
<keyword evidence="2 11" id="KW-0813">Transport</keyword>
<evidence type="ECO:0000256" key="3">
    <source>
        <dbReference type="ARBA" id="ARBA00022461"/>
    </source>
</evidence>
<evidence type="ECO:0000256" key="12">
    <source>
        <dbReference type="SAM" id="Phobius"/>
    </source>
</evidence>
<evidence type="ECO:0000256" key="8">
    <source>
        <dbReference type="ARBA" id="ARBA00023136"/>
    </source>
</evidence>
<name>A0AAN9G7B7_9CAEN</name>
<proteinExistence type="inferred from homology"/>
<keyword evidence="7 11" id="KW-0406">Ion transport</keyword>
<dbReference type="AlphaFoldDB" id="A0AAN9G7B7"/>
<comment type="similarity">
    <text evidence="11">Belongs to the amiloride-sensitive sodium channel (TC 1.A.6) family.</text>
</comment>